<evidence type="ECO:0000313" key="1">
    <source>
        <dbReference type="EMBL" id="KOH44103.1"/>
    </source>
</evidence>
<protein>
    <submittedName>
        <fullName evidence="1">Uncharacterized protein</fullName>
    </submittedName>
</protein>
<keyword evidence="2" id="KW-1185">Reference proteome</keyword>
<dbReference type="RefSeq" id="WP_053184870.1">
    <property type="nucleotide sequence ID" value="NZ_LGIA01000171.1"/>
</dbReference>
<dbReference type="STRING" id="1409788.NC99_30960"/>
<proteinExistence type="predicted"/>
<evidence type="ECO:0000313" key="2">
    <source>
        <dbReference type="Proteomes" id="UP000036958"/>
    </source>
</evidence>
<reference evidence="2" key="1">
    <citation type="submission" date="2015-07" db="EMBL/GenBank/DDBJ databases">
        <title>Genome sequencing of Sunxiuqinia dokdonensis strain SK.</title>
        <authorList>
            <person name="Ahn S."/>
            <person name="Kim B.-C."/>
        </authorList>
    </citation>
    <scope>NUCLEOTIDE SEQUENCE [LARGE SCALE GENOMIC DNA]</scope>
    <source>
        <strain evidence="2">SK</strain>
    </source>
</reference>
<gene>
    <name evidence="1" type="ORF">NC99_30960</name>
</gene>
<dbReference type="Proteomes" id="UP000036958">
    <property type="component" value="Unassembled WGS sequence"/>
</dbReference>
<dbReference type="EMBL" id="LGIA01000171">
    <property type="protein sequence ID" value="KOH44103.1"/>
    <property type="molecule type" value="Genomic_DNA"/>
</dbReference>
<sequence length="574" mass="67164">MTSSITTANDPTAALAQLLEQAGIRKIAYIDDRFSIENLKEEFIGNLKFLKKEKVSAPSLDFVNWSDPDPIFNRGLEKIWEDLDVLSKYEHMKMIYEAQGKDDDVVNISPVISLKSFMPKYVETFSPEQWEKERENFFSTTILNANDRVLCLFDMELKDPQKNGIYYLLETLNTGDYIEQTCCAVFSHLISVGKEFNKKKEWCTTYTIAPEIAAKFYPISKESFSSDPKWSFIEGIKNVILVQEVEKLKDQSIEILKNAQRNVIKEIREMSPETYNHIVQRTSIQEGIWEMNTLFRVSSIIQDSSLKDSITDPKIRSKFNSSIATIRSYDRIVVENEQVRWSEQAIDLRNKEIFDASETVNLLHYPLANGDIFQLGKKQYILLVQPCNISIRKKGSRDHDFEVASIVEIVKERPLHSHLYVEIECKDLFVKFPRNYSLRLDVLDLAIFDSDGVCKIDLKKEELESELFHFPLQLRYKKLRKHYLNCKNKLCELEDALTHVKKLRQLEVFLKPVISLDTSLKGLPQRPYNRRDDEFNFNIRRIRRLKEPYASDALQKFMLYLSRNGFDHDYTKNK</sequence>
<comment type="caution">
    <text evidence="1">The sequence shown here is derived from an EMBL/GenBank/DDBJ whole genome shotgun (WGS) entry which is preliminary data.</text>
</comment>
<organism evidence="1 2">
    <name type="scientific">Sunxiuqinia dokdonensis</name>
    <dbReference type="NCBI Taxonomy" id="1409788"/>
    <lineage>
        <taxon>Bacteria</taxon>
        <taxon>Pseudomonadati</taxon>
        <taxon>Bacteroidota</taxon>
        <taxon>Bacteroidia</taxon>
        <taxon>Marinilabiliales</taxon>
        <taxon>Prolixibacteraceae</taxon>
        <taxon>Sunxiuqinia</taxon>
    </lineage>
</organism>
<accession>A0A0L8V6W0</accession>
<dbReference type="OrthoDB" id="2987435at2"/>
<dbReference type="AlphaFoldDB" id="A0A0L8V6W0"/>
<name>A0A0L8V6W0_9BACT</name>